<evidence type="ECO:0000313" key="4">
    <source>
        <dbReference type="EMBL" id="SHM28630.1"/>
    </source>
</evidence>
<dbReference type="InterPro" id="IPR052179">
    <property type="entry name" value="DD-CPase-like"/>
</dbReference>
<organism evidence="4 5">
    <name type="scientific">Lacicoccus alkaliphilus DSM 16010</name>
    <dbReference type="NCBI Taxonomy" id="1123231"/>
    <lineage>
        <taxon>Bacteria</taxon>
        <taxon>Bacillati</taxon>
        <taxon>Bacillota</taxon>
        <taxon>Bacilli</taxon>
        <taxon>Bacillales</taxon>
        <taxon>Salinicoccaceae</taxon>
        <taxon>Lacicoccus</taxon>
    </lineage>
</organism>
<gene>
    <name evidence="4" type="ORF">SAMN02745189_01886</name>
</gene>
<dbReference type="Pfam" id="PF13539">
    <property type="entry name" value="Peptidase_M15_4"/>
    <property type="match status" value="1"/>
</dbReference>
<feature type="region of interest" description="Disordered" evidence="1">
    <location>
        <begin position="45"/>
        <end position="101"/>
    </location>
</feature>
<evidence type="ECO:0000256" key="1">
    <source>
        <dbReference type="SAM" id="MobiDB-lite"/>
    </source>
</evidence>
<feature type="compositionally biased region" description="Acidic residues" evidence="1">
    <location>
        <begin position="62"/>
        <end position="75"/>
    </location>
</feature>
<feature type="domain" description="Peptidase M15C" evidence="3">
    <location>
        <begin position="136"/>
        <end position="204"/>
    </location>
</feature>
<dbReference type="InterPro" id="IPR039561">
    <property type="entry name" value="Peptidase_M15C"/>
</dbReference>
<feature type="signal peptide" evidence="2">
    <location>
        <begin position="1"/>
        <end position="22"/>
    </location>
</feature>
<keyword evidence="4" id="KW-0378">Hydrolase</keyword>
<evidence type="ECO:0000256" key="2">
    <source>
        <dbReference type="SAM" id="SignalP"/>
    </source>
</evidence>
<dbReference type="InterPro" id="IPR009045">
    <property type="entry name" value="Zn_M74/Hedgehog-like"/>
</dbReference>
<dbReference type="STRING" id="1123231.SAMN02745189_01886"/>
<dbReference type="SUPFAM" id="SSF55166">
    <property type="entry name" value="Hedgehog/DD-peptidase"/>
    <property type="match status" value="1"/>
</dbReference>
<dbReference type="Gene3D" id="3.30.1380.10">
    <property type="match status" value="1"/>
</dbReference>
<feature type="compositionally biased region" description="Basic and acidic residues" evidence="1">
    <location>
        <begin position="76"/>
        <end position="98"/>
    </location>
</feature>
<name>A0A1M7HJI6_9BACL</name>
<accession>A0A1M7HJI6</accession>
<dbReference type="AlphaFoldDB" id="A0A1M7HJI6"/>
<dbReference type="GO" id="GO:0004180">
    <property type="term" value="F:carboxypeptidase activity"/>
    <property type="evidence" value="ECO:0007669"/>
    <property type="project" value="UniProtKB-KW"/>
</dbReference>
<keyword evidence="4" id="KW-0645">Protease</keyword>
<evidence type="ECO:0000313" key="5">
    <source>
        <dbReference type="Proteomes" id="UP000184206"/>
    </source>
</evidence>
<reference evidence="4 5" key="1">
    <citation type="submission" date="2016-11" db="EMBL/GenBank/DDBJ databases">
        <authorList>
            <person name="Jaros S."/>
            <person name="Januszkiewicz K."/>
            <person name="Wedrychowicz H."/>
        </authorList>
    </citation>
    <scope>NUCLEOTIDE SEQUENCE [LARGE SCALE GENOMIC DNA]</scope>
    <source>
        <strain evidence="4 5">DSM 16010</strain>
    </source>
</reference>
<dbReference type="Proteomes" id="UP000184206">
    <property type="component" value="Unassembled WGS sequence"/>
</dbReference>
<dbReference type="CDD" id="cd14845">
    <property type="entry name" value="L-Ala-D-Glu_peptidase_like"/>
    <property type="match status" value="1"/>
</dbReference>
<protein>
    <submittedName>
        <fullName evidence="4">D-alanyl-D-alanine carboxypeptidase</fullName>
    </submittedName>
</protein>
<dbReference type="PANTHER" id="PTHR34385:SF1">
    <property type="entry name" value="PEPTIDOGLYCAN L-ALANYL-D-GLUTAMATE ENDOPEPTIDASE CWLK"/>
    <property type="match status" value="1"/>
</dbReference>
<dbReference type="EMBL" id="FRCF01000008">
    <property type="protein sequence ID" value="SHM28630.1"/>
    <property type="molecule type" value="Genomic_DNA"/>
</dbReference>
<dbReference type="PANTHER" id="PTHR34385">
    <property type="entry name" value="D-ALANYL-D-ALANINE CARBOXYPEPTIDASE"/>
    <property type="match status" value="1"/>
</dbReference>
<feature type="chain" id="PRO_5039180314" evidence="2">
    <location>
        <begin position="23"/>
        <end position="221"/>
    </location>
</feature>
<evidence type="ECO:0000259" key="3">
    <source>
        <dbReference type="Pfam" id="PF13539"/>
    </source>
</evidence>
<keyword evidence="5" id="KW-1185">Reference proteome</keyword>
<sequence>MMKILLNILLMSLLTLSGGAMVAANIQSTASIEIDEHKTHSTALKSVSGLATGSLKVPEPPVPEETEEKEQDEDEKSTGEPENLHPEVKDKTESLVEKAEEEDISIRITDGFRSHEEQDALFAQGRTAPGQIVTNARGGESYHNYGLAVDFAIEDGDDLVWDVEHDGNDSGTSDWEEVGEIAKDLGFEWGGDWDDFVDYPHLQMDFDTSLEELEKGDHDLF</sequence>
<keyword evidence="4" id="KW-0121">Carboxypeptidase</keyword>
<proteinExistence type="predicted"/>
<keyword evidence="2" id="KW-0732">Signal</keyword>